<comment type="function">
    <text evidence="4">Nucleoside triphosphate pyrophosphatase that hydrolyzes dTTP and UTP. May have a dual role in cell division arrest and in preventing the incorporation of modified nucleotides into cellular nucleic acids.</text>
</comment>
<dbReference type="Pfam" id="PF02545">
    <property type="entry name" value="Maf"/>
    <property type="match status" value="1"/>
</dbReference>
<comment type="caution">
    <text evidence="4">Lacks conserved residue(s) required for the propagation of feature annotation.</text>
</comment>
<organism evidence="5 6">
    <name type="scientific">Sphingobacterium paucimobilis HER1398</name>
    <dbReference type="NCBI Taxonomy" id="1346330"/>
    <lineage>
        <taxon>Bacteria</taxon>
        <taxon>Pseudomonadati</taxon>
        <taxon>Bacteroidota</taxon>
        <taxon>Sphingobacteriia</taxon>
        <taxon>Sphingobacteriales</taxon>
        <taxon>Sphingobacteriaceae</taxon>
        <taxon>Sphingobacterium</taxon>
    </lineage>
</organism>
<dbReference type="Gene3D" id="3.90.950.10">
    <property type="match status" value="1"/>
</dbReference>
<dbReference type="CDD" id="cd00555">
    <property type="entry name" value="Maf"/>
    <property type="match status" value="1"/>
</dbReference>
<comment type="catalytic activity">
    <reaction evidence="4">
        <text>UTP + H2O = UMP + diphosphate + H(+)</text>
        <dbReference type="Rhea" id="RHEA:29395"/>
        <dbReference type="ChEBI" id="CHEBI:15377"/>
        <dbReference type="ChEBI" id="CHEBI:15378"/>
        <dbReference type="ChEBI" id="CHEBI:33019"/>
        <dbReference type="ChEBI" id="CHEBI:46398"/>
        <dbReference type="ChEBI" id="CHEBI:57865"/>
        <dbReference type="EC" id="3.6.1.9"/>
    </reaction>
</comment>
<evidence type="ECO:0000313" key="6">
    <source>
        <dbReference type="Proteomes" id="UP000016584"/>
    </source>
</evidence>
<dbReference type="PANTHER" id="PTHR43213">
    <property type="entry name" value="BIFUNCTIONAL DTTP/UTP PYROPHOSPHATASE/METHYLTRANSFERASE PROTEIN-RELATED"/>
    <property type="match status" value="1"/>
</dbReference>
<keyword evidence="2 4" id="KW-0378">Hydrolase</keyword>
<evidence type="ECO:0000313" key="5">
    <source>
        <dbReference type="EMBL" id="ERJ58258.1"/>
    </source>
</evidence>
<comment type="subcellular location">
    <subcellularLocation>
        <location evidence="4">Cytoplasm</location>
    </subcellularLocation>
</comment>
<sequence>MLLSEAVAKISIILGSQSPRRKELLSSLDLEFQVVVREIDESVPTEISSANAAEYIALQKIEAFSDSEFFEHLIITADTVVVDHTDRVLGKPRDVEEARAVLSTLSGRAHRVYTGVAIRYRGQVCSFTSKTVVCFRCLDPIEIDYYLNKCQPYDKAGSYGIQEWIGRIGVESIEGSFENVVGLPTSRLYEELKRIIMT</sequence>
<feature type="site" description="Important for substrate specificity" evidence="4">
    <location>
        <position position="20"/>
    </location>
</feature>
<dbReference type="PANTHER" id="PTHR43213:SF5">
    <property type="entry name" value="BIFUNCTIONAL DTTP_UTP PYROPHOSPHATASE_METHYLTRANSFERASE PROTEIN-RELATED"/>
    <property type="match status" value="1"/>
</dbReference>
<feature type="site" description="Important for substrate specificity" evidence="4">
    <location>
        <position position="162"/>
    </location>
</feature>
<dbReference type="NCBIfam" id="TIGR00172">
    <property type="entry name" value="maf"/>
    <property type="match status" value="1"/>
</dbReference>
<dbReference type="EMBL" id="ATDL01000017">
    <property type="protein sequence ID" value="ERJ58258.1"/>
    <property type="molecule type" value="Genomic_DNA"/>
</dbReference>
<feature type="active site" description="Proton acceptor" evidence="4">
    <location>
        <position position="78"/>
    </location>
</feature>
<dbReference type="GO" id="GO:0036221">
    <property type="term" value="F:UTP diphosphatase activity"/>
    <property type="evidence" value="ECO:0007669"/>
    <property type="project" value="RHEA"/>
</dbReference>
<proteinExistence type="inferred from homology"/>
<name>U2J6H9_9SPHI</name>
<dbReference type="AlphaFoldDB" id="U2J6H9"/>
<keyword evidence="4" id="KW-0963">Cytoplasm</keyword>
<dbReference type="GO" id="GO:0036218">
    <property type="term" value="F:dTTP diphosphatase activity"/>
    <property type="evidence" value="ECO:0007669"/>
    <property type="project" value="RHEA"/>
</dbReference>
<evidence type="ECO:0000256" key="2">
    <source>
        <dbReference type="ARBA" id="ARBA00022801"/>
    </source>
</evidence>
<dbReference type="SUPFAM" id="SSF52972">
    <property type="entry name" value="ITPase-like"/>
    <property type="match status" value="1"/>
</dbReference>
<dbReference type="GO" id="GO:0005737">
    <property type="term" value="C:cytoplasm"/>
    <property type="evidence" value="ECO:0007669"/>
    <property type="project" value="UniProtKB-SubCell"/>
</dbReference>
<dbReference type="PIRSF" id="PIRSF006305">
    <property type="entry name" value="Maf"/>
    <property type="match status" value="1"/>
</dbReference>
<dbReference type="InterPro" id="IPR029001">
    <property type="entry name" value="ITPase-like_fam"/>
</dbReference>
<comment type="catalytic activity">
    <reaction evidence="4">
        <text>dTTP + H2O = dTMP + diphosphate + H(+)</text>
        <dbReference type="Rhea" id="RHEA:28534"/>
        <dbReference type="ChEBI" id="CHEBI:15377"/>
        <dbReference type="ChEBI" id="CHEBI:15378"/>
        <dbReference type="ChEBI" id="CHEBI:33019"/>
        <dbReference type="ChEBI" id="CHEBI:37568"/>
        <dbReference type="ChEBI" id="CHEBI:63528"/>
        <dbReference type="EC" id="3.6.1.9"/>
    </reaction>
</comment>
<keyword evidence="3 4" id="KW-0546">Nucleotide metabolism</keyword>
<dbReference type="InterPro" id="IPR003697">
    <property type="entry name" value="Maf-like"/>
</dbReference>
<comment type="similarity">
    <text evidence="4">Belongs to the Maf family. YhdE subfamily.</text>
</comment>
<reference evidence="5 6" key="1">
    <citation type="journal article" date="2013" name="Genome Announc.">
        <title>The Draft Genome Sequence of Sphingomonas paucimobilis Strain HER1398 (Proteobacteria), Host to the Giant PAU Phage, Indicates That It Is a Member of the Genus Sphingobacterium (Bacteroidetes).</title>
        <authorList>
            <person name="White R.A.III."/>
            <person name="Suttle C.A."/>
        </authorList>
    </citation>
    <scope>NUCLEOTIDE SEQUENCE [LARGE SCALE GENOMIC DNA]</scope>
    <source>
        <strain evidence="5 6">HER1398</strain>
    </source>
</reference>
<evidence type="ECO:0000256" key="4">
    <source>
        <dbReference type="HAMAP-Rule" id="MF_00528"/>
    </source>
</evidence>
<evidence type="ECO:0000256" key="3">
    <source>
        <dbReference type="ARBA" id="ARBA00023080"/>
    </source>
</evidence>
<dbReference type="RefSeq" id="WP_021071452.1">
    <property type="nucleotide sequence ID" value="NZ_ATDL01000017.1"/>
</dbReference>
<dbReference type="eggNOG" id="COG0424">
    <property type="taxonomic scope" value="Bacteria"/>
</dbReference>
<dbReference type="STRING" id="1346330.M472_05725"/>
<dbReference type="PATRIC" id="fig|1346330.5.peg.3314"/>
<protein>
    <recommendedName>
        <fullName evidence="4">dTTP/UTP pyrophosphatase</fullName>
        <shortName evidence="4">dTTPase/UTPase</shortName>
        <ecNumber evidence="4">3.6.1.9</ecNumber>
    </recommendedName>
    <alternativeName>
        <fullName evidence="4">Nucleoside triphosphate pyrophosphatase</fullName>
    </alternativeName>
    <alternativeName>
        <fullName evidence="4">Nucleotide pyrophosphatase</fullName>
        <shortName evidence="4">Nucleotide PPase</shortName>
    </alternativeName>
</protein>
<dbReference type="EC" id="3.6.1.9" evidence="4"/>
<gene>
    <name evidence="5" type="ORF">M472_05725</name>
</gene>
<accession>U2J6H9</accession>
<dbReference type="OrthoDB" id="9807767at2"/>
<dbReference type="GO" id="GO:0009117">
    <property type="term" value="P:nucleotide metabolic process"/>
    <property type="evidence" value="ECO:0007669"/>
    <property type="project" value="UniProtKB-KW"/>
</dbReference>
<dbReference type="HAMAP" id="MF_00528">
    <property type="entry name" value="Maf"/>
    <property type="match status" value="1"/>
</dbReference>
<evidence type="ECO:0000256" key="1">
    <source>
        <dbReference type="ARBA" id="ARBA00001968"/>
    </source>
</evidence>
<comment type="cofactor">
    <cofactor evidence="1 4">
        <name>a divalent metal cation</name>
        <dbReference type="ChEBI" id="CHEBI:60240"/>
    </cofactor>
</comment>
<feature type="site" description="Important for substrate specificity" evidence="4">
    <location>
        <position position="79"/>
    </location>
</feature>
<dbReference type="Proteomes" id="UP000016584">
    <property type="component" value="Unassembled WGS sequence"/>
</dbReference>
<keyword evidence="6" id="KW-1185">Reference proteome</keyword>
<comment type="caution">
    <text evidence="5">The sequence shown here is derived from an EMBL/GenBank/DDBJ whole genome shotgun (WGS) entry which is preliminary data.</text>
</comment>